<name>A0A2N3YEV2_9MICO</name>
<protein>
    <submittedName>
        <fullName evidence="4">MerR-like DNA binding protein</fullName>
    </submittedName>
</protein>
<feature type="domain" description="HTH merR-type" evidence="3">
    <location>
        <begin position="29"/>
        <end position="81"/>
    </location>
</feature>
<dbReference type="SUPFAM" id="SSF46955">
    <property type="entry name" value="Putative DNA-binding domain"/>
    <property type="match status" value="1"/>
</dbReference>
<dbReference type="InterPro" id="IPR009061">
    <property type="entry name" value="DNA-bd_dom_put_sf"/>
</dbReference>
<dbReference type="Gene3D" id="1.10.1660.10">
    <property type="match status" value="1"/>
</dbReference>
<keyword evidence="5" id="KW-1185">Reference proteome</keyword>
<dbReference type="PANTHER" id="PTHR30204">
    <property type="entry name" value="REDOX-CYCLING DRUG-SENSING TRANSCRIPTIONAL ACTIVATOR SOXR"/>
    <property type="match status" value="1"/>
</dbReference>
<accession>A0A2N3YEV2</accession>
<dbReference type="SMART" id="SM00422">
    <property type="entry name" value="HTH_MERR"/>
    <property type="match status" value="1"/>
</dbReference>
<dbReference type="PANTHER" id="PTHR30204:SF89">
    <property type="entry name" value="HTH MERR-TYPE DOMAIN-CONTAINING PROTEIN"/>
    <property type="match status" value="1"/>
</dbReference>
<evidence type="ECO:0000256" key="1">
    <source>
        <dbReference type="ARBA" id="ARBA00023125"/>
    </source>
</evidence>
<dbReference type="CDD" id="cd00592">
    <property type="entry name" value="HTH_MerR-like"/>
    <property type="match status" value="1"/>
</dbReference>
<dbReference type="EMBL" id="PJNE01000001">
    <property type="protein sequence ID" value="PKW25385.1"/>
    <property type="molecule type" value="Genomic_DNA"/>
</dbReference>
<dbReference type="GO" id="GO:0003677">
    <property type="term" value="F:DNA binding"/>
    <property type="evidence" value="ECO:0007669"/>
    <property type="project" value="UniProtKB-KW"/>
</dbReference>
<reference evidence="4 5" key="1">
    <citation type="submission" date="2017-12" db="EMBL/GenBank/DDBJ databases">
        <title>Sequencing the genomes of 1000 Actinobacteria strains.</title>
        <authorList>
            <person name="Klenk H.-P."/>
        </authorList>
    </citation>
    <scope>NUCLEOTIDE SEQUENCE [LARGE SCALE GENOMIC DNA]</scope>
    <source>
        <strain evidence="4 5">DSM 12806</strain>
    </source>
</reference>
<proteinExistence type="predicted"/>
<evidence type="ECO:0000259" key="3">
    <source>
        <dbReference type="PROSITE" id="PS50937"/>
    </source>
</evidence>
<dbReference type="InterPro" id="IPR047057">
    <property type="entry name" value="MerR_fam"/>
</dbReference>
<evidence type="ECO:0000313" key="4">
    <source>
        <dbReference type="EMBL" id="PKW25385.1"/>
    </source>
</evidence>
<comment type="caution">
    <text evidence="4">The sequence shown here is derived from an EMBL/GenBank/DDBJ whole genome shotgun (WGS) entry which is preliminary data.</text>
</comment>
<sequence>MTPAGKPLSIGAVVRALGDEFPDLTISKVRFLEAEGLVTPARTAAGYRQFTGADVDRLRWVLRAQRDRFWPLTTIREALAAADRGFEPGPVGDGPRLPAPSPDTDVPDVDDLLARGRIRLTRAELVRASGLDAPEVASLVEHGLLRPAPDGSHGEDDLRAATAAAGLARYGLEARHLRVFRAAADRESGLLEQATAGLRAGAAEQARADAAHHALALHAALVRGGFAGSGGPG</sequence>
<dbReference type="Proteomes" id="UP000233781">
    <property type="component" value="Unassembled WGS sequence"/>
</dbReference>
<dbReference type="AlphaFoldDB" id="A0A2N3YEV2"/>
<dbReference type="RefSeq" id="WP_101394108.1">
    <property type="nucleotide sequence ID" value="NZ_PJNE01000001.1"/>
</dbReference>
<dbReference type="OrthoDB" id="3191171at2"/>
<evidence type="ECO:0000313" key="5">
    <source>
        <dbReference type="Proteomes" id="UP000233781"/>
    </source>
</evidence>
<dbReference type="Pfam" id="PF13411">
    <property type="entry name" value="MerR_1"/>
    <property type="match status" value="1"/>
</dbReference>
<dbReference type="PROSITE" id="PS50937">
    <property type="entry name" value="HTH_MERR_2"/>
    <property type="match status" value="1"/>
</dbReference>
<gene>
    <name evidence="4" type="ORF">ATL31_0173</name>
</gene>
<feature type="region of interest" description="Disordered" evidence="2">
    <location>
        <begin position="84"/>
        <end position="107"/>
    </location>
</feature>
<keyword evidence="1" id="KW-0238">DNA-binding</keyword>
<evidence type="ECO:0000256" key="2">
    <source>
        <dbReference type="SAM" id="MobiDB-lite"/>
    </source>
</evidence>
<organism evidence="4 5">
    <name type="scientific">Phycicoccus duodecadis</name>
    <dbReference type="NCBI Taxonomy" id="173053"/>
    <lineage>
        <taxon>Bacteria</taxon>
        <taxon>Bacillati</taxon>
        <taxon>Actinomycetota</taxon>
        <taxon>Actinomycetes</taxon>
        <taxon>Micrococcales</taxon>
        <taxon>Intrasporangiaceae</taxon>
        <taxon>Phycicoccus</taxon>
    </lineage>
</organism>
<dbReference type="InterPro" id="IPR000551">
    <property type="entry name" value="MerR-type_HTH_dom"/>
</dbReference>
<dbReference type="GO" id="GO:0003700">
    <property type="term" value="F:DNA-binding transcription factor activity"/>
    <property type="evidence" value="ECO:0007669"/>
    <property type="project" value="InterPro"/>
</dbReference>